<dbReference type="AlphaFoldDB" id="A2FQ30"/>
<gene>
    <name evidence="1" type="ORF">TVAG_261740</name>
</gene>
<name>A2FQ30_TRIV3</name>
<dbReference type="VEuPathDB" id="TrichDB:TVAG_261740"/>
<dbReference type="EMBL" id="DS113936">
    <property type="protein sequence ID" value="EAX92994.1"/>
    <property type="molecule type" value="Genomic_DNA"/>
</dbReference>
<dbReference type="InParanoid" id="A2FQ30"/>
<evidence type="ECO:0000313" key="2">
    <source>
        <dbReference type="Proteomes" id="UP000001542"/>
    </source>
</evidence>
<dbReference type="Proteomes" id="UP000001542">
    <property type="component" value="Unassembled WGS sequence"/>
</dbReference>
<keyword evidence="2" id="KW-1185">Reference proteome</keyword>
<organism evidence="1 2">
    <name type="scientific">Trichomonas vaginalis (strain ATCC PRA-98 / G3)</name>
    <dbReference type="NCBI Taxonomy" id="412133"/>
    <lineage>
        <taxon>Eukaryota</taxon>
        <taxon>Metamonada</taxon>
        <taxon>Parabasalia</taxon>
        <taxon>Trichomonadida</taxon>
        <taxon>Trichomonadidae</taxon>
        <taxon>Trichomonas</taxon>
    </lineage>
</organism>
<dbReference type="RefSeq" id="XP_001305924.1">
    <property type="nucleotide sequence ID" value="XM_001305923.1"/>
</dbReference>
<accession>A2FQ30</accession>
<reference evidence="1" key="2">
    <citation type="journal article" date="2007" name="Science">
        <title>Draft genome sequence of the sexually transmitted pathogen Trichomonas vaginalis.</title>
        <authorList>
            <person name="Carlton J.M."/>
            <person name="Hirt R.P."/>
            <person name="Silva J.C."/>
            <person name="Delcher A.L."/>
            <person name="Schatz M."/>
            <person name="Zhao Q."/>
            <person name="Wortman J.R."/>
            <person name="Bidwell S.L."/>
            <person name="Alsmark U.C.M."/>
            <person name="Besteiro S."/>
            <person name="Sicheritz-Ponten T."/>
            <person name="Noel C.J."/>
            <person name="Dacks J.B."/>
            <person name="Foster P.G."/>
            <person name="Simillion C."/>
            <person name="Van de Peer Y."/>
            <person name="Miranda-Saavedra D."/>
            <person name="Barton G.J."/>
            <person name="Westrop G.D."/>
            <person name="Mueller S."/>
            <person name="Dessi D."/>
            <person name="Fiori P.L."/>
            <person name="Ren Q."/>
            <person name="Paulsen I."/>
            <person name="Zhang H."/>
            <person name="Bastida-Corcuera F.D."/>
            <person name="Simoes-Barbosa A."/>
            <person name="Brown M.T."/>
            <person name="Hayes R.D."/>
            <person name="Mukherjee M."/>
            <person name="Okumura C.Y."/>
            <person name="Schneider R."/>
            <person name="Smith A.J."/>
            <person name="Vanacova S."/>
            <person name="Villalvazo M."/>
            <person name="Haas B.J."/>
            <person name="Pertea M."/>
            <person name="Feldblyum T.V."/>
            <person name="Utterback T.R."/>
            <person name="Shu C.L."/>
            <person name="Osoegawa K."/>
            <person name="de Jong P.J."/>
            <person name="Hrdy I."/>
            <person name="Horvathova L."/>
            <person name="Zubacova Z."/>
            <person name="Dolezal P."/>
            <person name="Malik S.B."/>
            <person name="Logsdon J.M. Jr."/>
            <person name="Henze K."/>
            <person name="Gupta A."/>
            <person name="Wang C.C."/>
            <person name="Dunne R.L."/>
            <person name="Upcroft J.A."/>
            <person name="Upcroft P."/>
            <person name="White O."/>
            <person name="Salzberg S.L."/>
            <person name="Tang P."/>
            <person name="Chiu C.-H."/>
            <person name="Lee Y.-S."/>
            <person name="Embley T.M."/>
            <person name="Coombs G.H."/>
            <person name="Mottram J.C."/>
            <person name="Tachezy J."/>
            <person name="Fraser-Liggett C.M."/>
            <person name="Johnson P.J."/>
        </authorList>
    </citation>
    <scope>NUCLEOTIDE SEQUENCE [LARGE SCALE GENOMIC DNA]</scope>
    <source>
        <strain evidence="1">G3</strain>
    </source>
</reference>
<evidence type="ECO:0000313" key="1">
    <source>
        <dbReference type="EMBL" id="EAX92994.1"/>
    </source>
</evidence>
<reference evidence="1" key="1">
    <citation type="submission" date="2006-10" db="EMBL/GenBank/DDBJ databases">
        <authorList>
            <person name="Amadeo P."/>
            <person name="Zhao Q."/>
            <person name="Wortman J."/>
            <person name="Fraser-Liggett C."/>
            <person name="Carlton J."/>
        </authorList>
    </citation>
    <scope>NUCLEOTIDE SEQUENCE</scope>
    <source>
        <strain evidence="1">G3</strain>
    </source>
</reference>
<dbReference type="VEuPathDB" id="TrichDB:TVAGG3_0684290"/>
<sequence length="121" mass="14002">MQYQAIENDEFKLRMIQNSPKFNSVTSIIEHQFDGKAPIDALMIFANLMSKKNGIILDRSAKRNRTALLCWYTENWEVIYPHISEINPLKKDLHRIAPVQSNNTINPTVDPSDLLQLLNIH</sequence>
<protein>
    <submittedName>
        <fullName evidence="1">Uncharacterized protein</fullName>
    </submittedName>
</protein>
<proteinExistence type="predicted"/>
<dbReference type="KEGG" id="tva:4750713"/>